<dbReference type="EMBL" id="ABJB010852991">
    <property type="status" value="NOT_ANNOTATED_CDS"/>
    <property type="molecule type" value="Genomic_DNA"/>
</dbReference>
<reference evidence="2" key="2">
    <citation type="submission" date="2020-05" db="UniProtKB">
        <authorList>
            <consortium name="EnsemblMetazoa"/>
        </authorList>
    </citation>
    <scope>IDENTIFICATION</scope>
    <source>
        <strain evidence="2">wikel</strain>
    </source>
</reference>
<evidence type="ECO:0000313" key="1">
    <source>
        <dbReference type="EMBL" id="EEC09205.1"/>
    </source>
</evidence>
<name>B7PRI3_IXOSC</name>
<organism>
    <name type="scientific">Ixodes scapularis</name>
    <name type="common">Black-legged tick</name>
    <name type="synonym">Deer tick</name>
    <dbReference type="NCBI Taxonomy" id="6945"/>
    <lineage>
        <taxon>Eukaryota</taxon>
        <taxon>Metazoa</taxon>
        <taxon>Ecdysozoa</taxon>
        <taxon>Arthropoda</taxon>
        <taxon>Chelicerata</taxon>
        <taxon>Arachnida</taxon>
        <taxon>Acari</taxon>
        <taxon>Parasitiformes</taxon>
        <taxon>Ixodida</taxon>
        <taxon>Ixodoidea</taxon>
        <taxon>Ixodidae</taxon>
        <taxon>Ixodinae</taxon>
        <taxon>Ixodes</taxon>
    </lineage>
</organism>
<dbReference type="EMBL" id="DS772601">
    <property type="protein sequence ID" value="EEC09205.1"/>
    <property type="molecule type" value="Genomic_DNA"/>
</dbReference>
<dbReference type="VEuPathDB" id="VectorBase:ISCI007996"/>
<dbReference type="Proteomes" id="UP000001555">
    <property type="component" value="Unassembled WGS sequence"/>
</dbReference>
<gene>
    <name evidence="1" type="ORF">IscW_ISCW007996</name>
</gene>
<dbReference type="VEuPathDB" id="VectorBase:ISCP_027724"/>
<proteinExistence type="predicted"/>
<sequence>MNGGKQPSSMPLPPHLGGAAAAAAGTCFSGRYSPTYRAAPPDPMRGRHCAMGNPALTFGNQALAGLEDATYRPRYE</sequence>
<dbReference type="EnsemblMetazoa" id="ISCW007996-RA">
    <property type="protein sequence ID" value="ISCW007996-PA"/>
    <property type="gene ID" value="ISCW007996"/>
</dbReference>
<reference evidence="1 3" key="1">
    <citation type="submission" date="2008-03" db="EMBL/GenBank/DDBJ databases">
        <title>Annotation of Ixodes scapularis.</title>
        <authorList>
            <consortium name="Ixodes scapularis Genome Project Consortium"/>
            <person name="Caler E."/>
            <person name="Hannick L.I."/>
            <person name="Bidwell S."/>
            <person name="Joardar V."/>
            <person name="Thiagarajan M."/>
            <person name="Amedeo P."/>
            <person name="Galinsky K.J."/>
            <person name="Schobel S."/>
            <person name="Inman J."/>
            <person name="Hostetler J."/>
            <person name="Miller J."/>
            <person name="Hammond M."/>
            <person name="Megy K."/>
            <person name="Lawson D."/>
            <person name="Kodira C."/>
            <person name="Sutton G."/>
            <person name="Meyer J."/>
            <person name="Hill C.A."/>
            <person name="Birren B."/>
            <person name="Nene V."/>
            <person name="Collins F."/>
            <person name="Alarcon-Chaidez F."/>
            <person name="Wikel S."/>
            <person name="Strausberg R."/>
        </authorList>
    </citation>
    <scope>NUCLEOTIDE SEQUENCE [LARGE SCALE GENOMIC DNA]</scope>
    <source>
        <strain evidence="3">Wikel</strain>
        <strain evidence="1">Wikel colony</strain>
    </source>
</reference>
<protein>
    <submittedName>
        <fullName evidence="1 2">Uncharacterized protein</fullName>
    </submittedName>
</protein>
<dbReference type="PaxDb" id="6945-B7PRI3"/>
<dbReference type="EMBL" id="ABJB010010584">
    <property type="status" value="NOT_ANNOTATED_CDS"/>
    <property type="molecule type" value="Genomic_DNA"/>
</dbReference>
<dbReference type="OrthoDB" id="6358449at2759"/>
<dbReference type="HOGENOM" id="CLU_2657228_0_0_1"/>
<dbReference type="InParanoid" id="B7PRI3"/>
<accession>B7PRI3</accession>
<dbReference type="VEuPathDB" id="VectorBase:ISCW007996"/>
<dbReference type="EMBL" id="ABJB010702486">
    <property type="status" value="NOT_ANNOTATED_CDS"/>
    <property type="molecule type" value="Genomic_DNA"/>
</dbReference>
<evidence type="ECO:0000313" key="3">
    <source>
        <dbReference type="Proteomes" id="UP000001555"/>
    </source>
</evidence>
<evidence type="ECO:0000313" key="2">
    <source>
        <dbReference type="EnsemblMetazoa" id="ISCW007996-PA"/>
    </source>
</evidence>
<dbReference type="AlphaFoldDB" id="B7PRI3"/>
<keyword evidence="3" id="KW-1185">Reference proteome</keyword>